<dbReference type="EMBL" id="LACB01000003">
    <property type="protein sequence ID" value="KAJ9493015.1"/>
    <property type="molecule type" value="Genomic_DNA"/>
</dbReference>
<gene>
    <name evidence="10" type="ORF">VN97_g166</name>
</gene>
<dbReference type="GO" id="GO:0016020">
    <property type="term" value="C:membrane"/>
    <property type="evidence" value="ECO:0007669"/>
    <property type="project" value="InterPro"/>
</dbReference>
<accession>A0AAI9TTB7</accession>
<dbReference type="Proteomes" id="UP001227192">
    <property type="component" value="Unassembled WGS sequence"/>
</dbReference>
<keyword evidence="6 7" id="KW-0472">Membrane</keyword>
<sequence>MAFSVYWTWVVIVPAASKNVHATVLETCMSAPLSFLSHVDTGSLITRFSQDMRLVDMILPRGFISTGFQIVGVLAQAAVAIAALPYMALALPFLVGMLVLVQRFYLRTSRQLRLLDSEN</sequence>
<dbReference type="Gene3D" id="1.20.1560.10">
    <property type="entry name" value="ABC transporter type 1, transmembrane domain"/>
    <property type="match status" value="1"/>
</dbReference>
<evidence type="ECO:0000259" key="9">
    <source>
        <dbReference type="PROSITE" id="PS50929"/>
    </source>
</evidence>
<keyword evidence="1" id="KW-0813">Transport</keyword>
<reference evidence="10" key="1">
    <citation type="submission" date="2015-06" db="EMBL/GenBank/DDBJ databases">
        <authorList>
            <person name="Nguyen H."/>
        </authorList>
    </citation>
    <scope>NUCLEOTIDE SEQUENCE</scope>
    <source>
        <strain evidence="10">DAOM 180753</strain>
    </source>
</reference>
<dbReference type="GO" id="GO:0005524">
    <property type="term" value="F:ATP binding"/>
    <property type="evidence" value="ECO:0007669"/>
    <property type="project" value="UniProtKB-KW"/>
</dbReference>
<evidence type="ECO:0000256" key="1">
    <source>
        <dbReference type="ARBA" id="ARBA00022448"/>
    </source>
</evidence>
<evidence type="ECO:0000256" key="5">
    <source>
        <dbReference type="ARBA" id="ARBA00022989"/>
    </source>
</evidence>
<evidence type="ECO:0000256" key="2">
    <source>
        <dbReference type="ARBA" id="ARBA00022692"/>
    </source>
</evidence>
<dbReference type="Pfam" id="PF00664">
    <property type="entry name" value="ABC_membrane"/>
    <property type="match status" value="1"/>
</dbReference>
<feature type="transmembrane region" description="Helical" evidence="7">
    <location>
        <begin position="62"/>
        <end position="83"/>
    </location>
</feature>
<evidence type="ECO:0000256" key="4">
    <source>
        <dbReference type="ARBA" id="ARBA00022840"/>
    </source>
</evidence>
<dbReference type="PANTHER" id="PTHR24223:SF399">
    <property type="entry name" value="ABC TRANSPORTER ATNG"/>
    <property type="match status" value="1"/>
</dbReference>
<evidence type="ECO:0000313" key="11">
    <source>
        <dbReference type="Proteomes" id="UP001227192"/>
    </source>
</evidence>
<evidence type="ECO:0000256" key="3">
    <source>
        <dbReference type="ARBA" id="ARBA00022741"/>
    </source>
</evidence>
<dbReference type="InterPro" id="IPR011527">
    <property type="entry name" value="ABC1_TM_dom"/>
</dbReference>
<name>A0AAI9TTB7_PENTH</name>
<organism evidence="10 11">
    <name type="scientific">Penicillium thymicola</name>
    <dbReference type="NCBI Taxonomy" id="293382"/>
    <lineage>
        <taxon>Eukaryota</taxon>
        <taxon>Fungi</taxon>
        <taxon>Dikarya</taxon>
        <taxon>Ascomycota</taxon>
        <taxon>Pezizomycotina</taxon>
        <taxon>Eurotiomycetes</taxon>
        <taxon>Eurotiomycetidae</taxon>
        <taxon>Eurotiales</taxon>
        <taxon>Aspergillaceae</taxon>
        <taxon>Penicillium</taxon>
    </lineage>
</organism>
<feature type="domain" description="ABC transmembrane type-1" evidence="9">
    <location>
        <begin position="1"/>
        <end position="119"/>
    </location>
</feature>
<dbReference type="InterPro" id="IPR036640">
    <property type="entry name" value="ABC1_TM_sf"/>
</dbReference>
<feature type="signal peptide" evidence="8">
    <location>
        <begin position="1"/>
        <end position="22"/>
    </location>
</feature>
<keyword evidence="5 7" id="KW-1133">Transmembrane helix</keyword>
<reference evidence="10" key="2">
    <citation type="journal article" date="2016" name="Fungal Biol.">
        <title>Ochratoxin A production by Penicillium thymicola.</title>
        <authorList>
            <person name="Nguyen H.D.T."/>
            <person name="McMullin D.R."/>
            <person name="Ponomareva E."/>
            <person name="Riley R."/>
            <person name="Pomraning K.R."/>
            <person name="Baker S.E."/>
            <person name="Seifert K.A."/>
        </authorList>
    </citation>
    <scope>NUCLEOTIDE SEQUENCE</scope>
    <source>
        <strain evidence="10">DAOM 180753</strain>
    </source>
</reference>
<keyword evidence="3" id="KW-0547">Nucleotide-binding</keyword>
<evidence type="ECO:0000313" key="10">
    <source>
        <dbReference type="EMBL" id="KAJ9493015.1"/>
    </source>
</evidence>
<evidence type="ECO:0000256" key="6">
    <source>
        <dbReference type="ARBA" id="ARBA00023136"/>
    </source>
</evidence>
<proteinExistence type="predicted"/>
<dbReference type="GO" id="GO:0140359">
    <property type="term" value="F:ABC-type transporter activity"/>
    <property type="evidence" value="ECO:0007669"/>
    <property type="project" value="InterPro"/>
</dbReference>
<keyword evidence="11" id="KW-1185">Reference proteome</keyword>
<dbReference type="AlphaFoldDB" id="A0AAI9TTB7"/>
<evidence type="ECO:0000256" key="8">
    <source>
        <dbReference type="SAM" id="SignalP"/>
    </source>
</evidence>
<keyword evidence="4" id="KW-0067">ATP-binding</keyword>
<comment type="caution">
    <text evidence="10">The sequence shown here is derived from an EMBL/GenBank/DDBJ whole genome shotgun (WGS) entry which is preliminary data.</text>
</comment>
<dbReference type="InterPro" id="IPR050173">
    <property type="entry name" value="ABC_transporter_C-like"/>
</dbReference>
<feature type="transmembrane region" description="Helical" evidence="7">
    <location>
        <begin position="89"/>
        <end position="106"/>
    </location>
</feature>
<keyword evidence="2 7" id="KW-0812">Transmembrane</keyword>
<keyword evidence="8" id="KW-0732">Signal</keyword>
<feature type="chain" id="PRO_5042583573" description="ABC transmembrane type-1 domain-containing protein" evidence="8">
    <location>
        <begin position="23"/>
        <end position="119"/>
    </location>
</feature>
<evidence type="ECO:0000256" key="7">
    <source>
        <dbReference type="SAM" id="Phobius"/>
    </source>
</evidence>
<dbReference type="SUPFAM" id="SSF90123">
    <property type="entry name" value="ABC transporter transmembrane region"/>
    <property type="match status" value="1"/>
</dbReference>
<protein>
    <recommendedName>
        <fullName evidence="9">ABC transmembrane type-1 domain-containing protein</fullName>
    </recommendedName>
</protein>
<dbReference type="PANTHER" id="PTHR24223">
    <property type="entry name" value="ATP-BINDING CASSETTE SUB-FAMILY C"/>
    <property type="match status" value="1"/>
</dbReference>
<dbReference type="PROSITE" id="PS50929">
    <property type="entry name" value="ABC_TM1F"/>
    <property type="match status" value="1"/>
</dbReference>